<dbReference type="Gene3D" id="1.20.120.520">
    <property type="entry name" value="nmb1532 protein domain like"/>
    <property type="match status" value="1"/>
</dbReference>
<organism evidence="2 3">
    <name type="scientific">Polytolypa hystricis (strain UAMH7299)</name>
    <dbReference type="NCBI Taxonomy" id="1447883"/>
    <lineage>
        <taxon>Eukaryota</taxon>
        <taxon>Fungi</taxon>
        <taxon>Dikarya</taxon>
        <taxon>Ascomycota</taxon>
        <taxon>Pezizomycotina</taxon>
        <taxon>Eurotiomycetes</taxon>
        <taxon>Eurotiomycetidae</taxon>
        <taxon>Onygenales</taxon>
        <taxon>Onygenales incertae sedis</taxon>
        <taxon>Polytolypa</taxon>
    </lineage>
</organism>
<dbReference type="Pfam" id="PF01814">
    <property type="entry name" value="Hemerythrin"/>
    <property type="match status" value="1"/>
</dbReference>
<dbReference type="OrthoDB" id="9983919at2759"/>
<evidence type="ECO:0000313" key="2">
    <source>
        <dbReference type="EMBL" id="PGH26558.1"/>
    </source>
</evidence>
<reference evidence="2 3" key="1">
    <citation type="submission" date="2017-10" db="EMBL/GenBank/DDBJ databases">
        <title>Comparative genomics in systemic dimorphic fungi from Ajellomycetaceae.</title>
        <authorList>
            <person name="Munoz J.F."/>
            <person name="Mcewen J.G."/>
            <person name="Clay O.K."/>
            <person name="Cuomo C.A."/>
        </authorList>
    </citation>
    <scope>NUCLEOTIDE SEQUENCE [LARGE SCALE GENOMIC DNA]</scope>
    <source>
        <strain evidence="2 3">UAMH7299</strain>
    </source>
</reference>
<dbReference type="InterPro" id="IPR012312">
    <property type="entry name" value="Hemerythrin-like"/>
</dbReference>
<accession>A0A2B7Z097</accession>
<evidence type="ECO:0000313" key="3">
    <source>
        <dbReference type="Proteomes" id="UP000224634"/>
    </source>
</evidence>
<name>A0A2B7Z097_POLH7</name>
<dbReference type="PANTHER" id="PTHR35585">
    <property type="entry name" value="HHE DOMAIN PROTEIN (AFU_ORTHOLOGUE AFUA_4G00730)"/>
    <property type="match status" value="1"/>
</dbReference>
<evidence type="ECO:0000259" key="1">
    <source>
        <dbReference type="Pfam" id="PF01814"/>
    </source>
</evidence>
<protein>
    <recommendedName>
        <fullName evidence="1">Hemerythrin-like domain-containing protein</fullName>
    </recommendedName>
</protein>
<sequence length="217" mass="24955">MFARTTVITKHLTLTRLTHPSLIDQSRRFFAASAISMTKISDTIKTDHREIEGWYQKIVNPANEDEQVRAQNQFVWELARHSIGEELVLYPALEKHLEDGKAMADKDRQEHQVVKEMLKKFQNMKPSDSGYLTTITSLMDNLSRHIKEEETEDLVQLENVLEQADNESLVKSFDRTKAFVPTRSHPSAPAKPPFETAVGLMAAPIDHLRDLFRKFPE</sequence>
<proteinExistence type="predicted"/>
<keyword evidence="3" id="KW-1185">Reference proteome</keyword>
<dbReference type="STRING" id="1447883.A0A2B7Z097"/>
<gene>
    <name evidence="2" type="ORF">AJ80_01687</name>
</gene>
<dbReference type="EMBL" id="PDNA01000015">
    <property type="protein sequence ID" value="PGH26558.1"/>
    <property type="molecule type" value="Genomic_DNA"/>
</dbReference>
<dbReference type="AlphaFoldDB" id="A0A2B7Z097"/>
<comment type="caution">
    <text evidence="2">The sequence shown here is derived from an EMBL/GenBank/DDBJ whole genome shotgun (WGS) entry which is preliminary data.</text>
</comment>
<dbReference type="Proteomes" id="UP000224634">
    <property type="component" value="Unassembled WGS sequence"/>
</dbReference>
<feature type="domain" description="Hemerythrin-like" evidence="1">
    <location>
        <begin position="40"/>
        <end position="152"/>
    </location>
</feature>
<dbReference type="PANTHER" id="PTHR35585:SF1">
    <property type="entry name" value="HHE DOMAIN PROTEIN (AFU_ORTHOLOGUE AFUA_4G00730)"/>
    <property type="match status" value="1"/>
</dbReference>